<sequence length="81" mass="9009">MTMIRAGIVLAATAAAFAIFAPAADAADAPYRTRERVYERPVPRVYYQPVRPTAVCRVAFAPDAKGWPKEQNRVARCTHFD</sequence>
<dbReference type="Proteomes" id="UP001181622">
    <property type="component" value="Unassembled WGS sequence"/>
</dbReference>
<dbReference type="EMBL" id="JADBEO010000025">
    <property type="protein sequence ID" value="MDR4307459.1"/>
    <property type="molecule type" value="Genomic_DNA"/>
</dbReference>
<keyword evidence="3" id="KW-1185">Reference proteome</keyword>
<keyword evidence="1" id="KW-0732">Signal</keyword>
<feature type="chain" id="PRO_5046588980" description="Lectin-like protein BA14k" evidence="1">
    <location>
        <begin position="27"/>
        <end position="81"/>
    </location>
</feature>
<proteinExistence type="predicted"/>
<accession>A0ABU1DHI5</accession>
<evidence type="ECO:0000313" key="2">
    <source>
        <dbReference type="EMBL" id="MDR4307459.1"/>
    </source>
</evidence>
<protein>
    <recommendedName>
        <fullName evidence="4">Lectin-like protein BA14k</fullName>
    </recommendedName>
</protein>
<comment type="caution">
    <text evidence="2">The sequence shown here is derived from an EMBL/GenBank/DDBJ whole genome shotgun (WGS) entry which is preliminary data.</text>
</comment>
<organism evidence="2 3">
    <name type="scientific">Chelatococcus sambhunathii</name>
    <dbReference type="NCBI Taxonomy" id="363953"/>
    <lineage>
        <taxon>Bacteria</taxon>
        <taxon>Pseudomonadati</taxon>
        <taxon>Pseudomonadota</taxon>
        <taxon>Alphaproteobacteria</taxon>
        <taxon>Hyphomicrobiales</taxon>
        <taxon>Chelatococcaceae</taxon>
        <taxon>Chelatococcus</taxon>
    </lineage>
</organism>
<evidence type="ECO:0000256" key="1">
    <source>
        <dbReference type="SAM" id="SignalP"/>
    </source>
</evidence>
<name>A0ABU1DHI5_9HYPH</name>
<feature type="signal peptide" evidence="1">
    <location>
        <begin position="1"/>
        <end position="26"/>
    </location>
</feature>
<evidence type="ECO:0000313" key="3">
    <source>
        <dbReference type="Proteomes" id="UP001181622"/>
    </source>
</evidence>
<evidence type="ECO:0008006" key="4">
    <source>
        <dbReference type="Google" id="ProtNLM"/>
    </source>
</evidence>
<reference evidence="2" key="1">
    <citation type="submission" date="2020-10" db="EMBL/GenBank/DDBJ databases">
        <authorList>
            <person name="Abbas A."/>
            <person name="Razzaq R."/>
            <person name="Waqas M."/>
            <person name="Abbas N."/>
            <person name="Nielsen T.K."/>
            <person name="Hansen L.H."/>
            <person name="Hussain S."/>
            <person name="Shahid M."/>
        </authorList>
    </citation>
    <scope>NUCLEOTIDE SEQUENCE</scope>
    <source>
        <strain evidence="2">S14</strain>
    </source>
</reference>
<dbReference type="RefSeq" id="WP_309392329.1">
    <property type="nucleotide sequence ID" value="NZ_JADBEO010000025.1"/>
</dbReference>
<gene>
    <name evidence="2" type="ORF">IHQ68_12610</name>
</gene>